<comment type="catalytic activity">
    <reaction evidence="13">
        <text>L-glutamate + NH4(+) + ATP = L-glutamine + ADP + phosphate + H(+)</text>
        <dbReference type="Rhea" id="RHEA:16169"/>
        <dbReference type="ChEBI" id="CHEBI:15378"/>
        <dbReference type="ChEBI" id="CHEBI:28938"/>
        <dbReference type="ChEBI" id="CHEBI:29985"/>
        <dbReference type="ChEBI" id="CHEBI:30616"/>
        <dbReference type="ChEBI" id="CHEBI:43474"/>
        <dbReference type="ChEBI" id="CHEBI:58359"/>
        <dbReference type="ChEBI" id="CHEBI:456216"/>
        <dbReference type="EC" id="6.3.1.2"/>
    </reaction>
</comment>
<keyword evidence="23" id="KW-1185">Reference proteome</keyword>
<dbReference type="GO" id="GO:0005737">
    <property type="term" value="C:cytoplasm"/>
    <property type="evidence" value="ECO:0007669"/>
    <property type="project" value="UniProtKB-SubCell"/>
</dbReference>
<evidence type="ECO:0000259" key="20">
    <source>
        <dbReference type="PROSITE" id="PS51986"/>
    </source>
</evidence>
<protein>
    <recommendedName>
        <fullName evidence="4">Glutamine synthetase</fullName>
        <ecNumber evidence="3">6.3.1.2</ecNumber>
    </recommendedName>
    <alternativeName>
        <fullName evidence="12">Glutamate--ammonia ligase</fullName>
    </alternativeName>
    <alternativeName>
        <fullName evidence="11">Glutamine synthetase I alpha</fullName>
    </alternativeName>
</protein>
<feature type="binding site" evidence="16">
    <location>
        <position position="136"/>
    </location>
    <ligand>
        <name>Mg(2+)</name>
        <dbReference type="ChEBI" id="CHEBI:18420"/>
        <label>1</label>
    </ligand>
</feature>
<dbReference type="PROSITE" id="PS00181">
    <property type="entry name" value="GLNA_ATP"/>
    <property type="match status" value="1"/>
</dbReference>
<dbReference type="FunFam" id="3.30.590.10:FF:000003">
    <property type="entry name" value="Glutamine synthetase 2"/>
    <property type="match status" value="1"/>
</dbReference>
<feature type="binding site" evidence="14">
    <location>
        <position position="306"/>
    </location>
    <ligand>
        <name>L-glutamate</name>
        <dbReference type="ChEBI" id="CHEBI:29985"/>
    </ligand>
</feature>
<keyword evidence="8 15" id="KW-0547">Nucleotide-binding</keyword>
<dbReference type="PANTHER" id="PTHR43407">
    <property type="entry name" value="GLUTAMINE SYNTHETASE"/>
    <property type="match status" value="1"/>
</dbReference>
<gene>
    <name evidence="22" type="ORF">KIMC2_08850</name>
</gene>
<organism evidence="22 23">
    <name type="scientific">Xylocopilactobacillus apis</name>
    <dbReference type="NCBI Taxonomy" id="2932183"/>
    <lineage>
        <taxon>Bacteria</taxon>
        <taxon>Bacillati</taxon>
        <taxon>Bacillota</taxon>
        <taxon>Bacilli</taxon>
        <taxon>Lactobacillales</taxon>
        <taxon>Lactobacillaceae</taxon>
        <taxon>Xylocopilactobacillus</taxon>
    </lineage>
</organism>
<feature type="domain" description="GS catalytic" evidence="21">
    <location>
        <begin position="110"/>
        <end position="446"/>
    </location>
</feature>
<feature type="binding site" evidence="16">
    <location>
        <position position="335"/>
    </location>
    <ligand>
        <name>Mg(2+)</name>
        <dbReference type="ChEBI" id="CHEBI:18420"/>
        <label>1</label>
    </ligand>
</feature>
<reference evidence="22 23" key="1">
    <citation type="journal article" date="2023" name="Microbiol. Spectr.">
        <title>Symbiosis of Carpenter Bees with Uncharacterized Lactic Acid Bacteria Showing NAD Auxotrophy.</title>
        <authorList>
            <person name="Kawasaki S."/>
            <person name="Ozawa K."/>
            <person name="Mori T."/>
            <person name="Yamamoto A."/>
            <person name="Ito M."/>
            <person name="Ohkuma M."/>
            <person name="Sakamoto M."/>
            <person name="Matsutani M."/>
        </authorList>
    </citation>
    <scope>NUCLEOTIDE SEQUENCE [LARGE SCALE GENOMIC DNA]</scope>
    <source>
        <strain evidence="22 23">KimC2</strain>
    </source>
</reference>
<feature type="binding site" evidence="16">
    <location>
        <position position="191"/>
    </location>
    <ligand>
        <name>Mg(2+)</name>
        <dbReference type="ChEBI" id="CHEBI:18420"/>
        <label>1</label>
    </ligand>
</feature>
<dbReference type="GO" id="GO:0006542">
    <property type="term" value="P:glutamine biosynthetic process"/>
    <property type="evidence" value="ECO:0007669"/>
    <property type="project" value="InterPro"/>
</dbReference>
<evidence type="ECO:0000256" key="19">
    <source>
        <dbReference type="RuleBase" id="RU000384"/>
    </source>
</evidence>
<evidence type="ECO:0000313" key="22">
    <source>
        <dbReference type="EMBL" id="BDR56323.1"/>
    </source>
</evidence>
<keyword evidence="17" id="KW-0597">Phosphoprotein</keyword>
<proteinExistence type="inferred from homology"/>
<dbReference type="PROSITE" id="PS51987">
    <property type="entry name" value="GS_CATALYTIC"/>
    <property type="match status" value="1"/>
</dbReference>
<evidence type="ECO:0000256" key="9">
    <source>
        <dbReference type="ARBA" id="ARBA00022840"/>
    </source>
</evidence>
<feature type="binding site" evidence="15">
    <location>
        <begin position="201"/>
        <end position="203"/>
    </location>
    <ligand>
        <name>ATP</name>
        <dbReference type="ChEBI" id="CHEBI:30616"/>
    </ligand>
</feature>
<dbReference type="Proteomes" id="UP001321804">
    <property type="component" value="Chromosome"/>
</dbReference>
<evidence type="ECO:0000256" key="11">
    <source>
        <dbReference type="ARBA" id="ARBA00030136"/>
    </source>
</evidence>
<dbReference type="GO" id="GO:0005524">
    <property type="term" value="F:ATP binding"/>
    <property type="evidence" value="ECO:0007669"/>
    <property type="project" value="UniProtKB-KW"/>
</dbReference>
<keyword evidence="7 16" id="KW-0479">Metal-binding</keyword>
<dbReference type="SUPFAM" id="SSF54368">
    <property type="entry name" value="Glutamine synthetase, N-terminal domain"/>
    <property type="match status" value="1"/>
</dbReference>
<comment type="similarity">
    <text evidence="2 18 19">Belongs to the glutamine synthetase family.</text>
</comment>
<accession>A0AAU9CYL6</accession>
<evidence type="ECO:0000256" key="13">
    <source>
        <dbReference type="ARBA" id="ARBA00049436"/>
    </source>
</evidence>
<dbReference type="GO" id="GO:0046872">
    <property type="term" value="F:metal ion binding"/>
    <property type="evidence" value="ECO:0007669"/>
    <property type="project" value="UniProtKB-KW"/>
</dbReference>
<dbReference type="PROSITE" id="PS51986">
    <property type="entry name" value="GS_BETA_GRASP"/>
    <property type="match status" value="1"/>
</dbReference>
<evidence type="ECO:0000313" key="23">
    <source>
        <dbReference type="Proteomes" id="UP001321804"/>
    </source>
</evidence>
<evidence type="ECO:0000256" key="6">
    <source>
        <dbReference type="ARBA" id="ARBA00022598"/>
    </source>
</evidence>
<evidence type="ECO:0000256" key="3">
    <source>
        <dbReference type="ARBA" id="ARBA00012937"/>
    </source>
</evidence>
<dbReference type="KEGG" id="xak:KIMC2_08850"/>
<evidence type="ECO:0000256" key="1">
    <source>
        <dbReference type="ARBA" id="ARBA00004496"/>
    </source>
</evidence>
<evidence type="ECO:0000256" key="15">
    <source>
        <dbReference type="PIRSR" id="PIRSR604809-2"/>
    </source>
</evidence>
<feature type="binding site" evidence="16">
    <location>
        <position position="247"/>
    </location>
    <ligand>
        <name>Mg(2+)</name>
        <dbReference type="ChEBI" id="CHEBI:18420"/>
        <label>1</label>
    </ligand>
</feature>
<dbReference type="Gene3D" id="3.10.20.70">
    <property type="entry name" value="Glutamine synthetase, N-terminal domain"/>
    <property type="match status" value="1"/>
</dbReference>
<feature type="binding site" evidence="14">
    <location>
        <position position="337"/>
    </location>
    <ligand>
        <name>L-glutamate</name>
        <dbReference type="ChEBI" id="CHEBI:29985"/>
    </ligand>
</feature>
<evidence type="ECO:0000256" key="4">
    <source>
        <dbReference type="ARBA" id="ARBA00021364"/>
    </source>
</evidence>
<evidence type="ECO:0000256" key="14">
    <source>
        <dbReference type="PIRSR" id="PIRSR604809-1"/>
    </source>
</evidence>
<evidence type="ECO:0000256" key="12">
    <source>
        <dbReference type="ARBA" id="ARBA00030668"/>
    </source>
</evidence>
<feature type="domain" description="GS beta-grasp" evidence="20">
    <location>
        <begin position="18"/>
        <end position="103"/>
    </location>
</feature>
<dbReference type="PANTHER" id="PTHR43407:SF1">
    <property type="entry name" value="LENGSIN"/>
    <property type="match status" value="1"/>
</dbReference>
<evidence type="ECO:0000256" key="18">
    <source>
        <dbReference type="PROSITE-ProRule" id="PRU01330"/>
    </source>
</evidence>
<evidence type="ECO:0000259" key="21">
    <source>
        <dbReference type="PROSITE" id="PS51987"/>
    </source>
</evidence>
<dbReference type="InterPro" id="IPR008147">
    <property type="entry name" value="Gln_synt_N"/>
</dbReference>
<keyword evidence="9 15" id="KW-0067">ATP-binding</keyword>
<evidence type="ECO:0000256" key="5">
    <source>
        <dbReference type="ARBA" id="ARBA00022490"/>
    </source>
</evidence>
<sequence length="446" mass="51103">MTRKNYSKEDIKEIVKKENVSFIRLMFTDINGILKNLEVPVSQLDKVLRNEIMFDGSSIDGFVRIEEGDMYLFPDLDTFLIFPWGTEHGKVARLICDVHNPDKTPFLGDPRVNLKRNIQEMQKMGFSSFNIGSEPEFFLFKLDDVDHPTNILNDKGSYFDFAPLDMGENCRRDIVLVLEKMGFEVEAAHHEVSPGQHEIDFKYENAVEAADNIETFKLVVRTVARQYHLHATFMPKPVQGVNGSGMHTNMSLFNDQGNAFYDPKSDLQLSNICQKFLAGLLKHAASFTAITNPIVNSYKRLVPGFEAPVYIAWSGRNRSPMVRVPVDRGNSTRLELRSVDPTTNPYMAFSAILASGLDGLKSDLDPVAPIDRNIYRMNKDERKEHQIQDLPQNLYEALDWLGKDDIVIKSLGDHIYKSFVNLKKLEWIAYSQNISDWEKEQYLEVY</sequence>
<dbReference type="SUPFAM" id="SSF55931">
    <property type="entry name" value="Glutamine synthetase/guanido kinase"/>
    <property type="match status" value="1"/>
</dbReference>
<keyword evidence="5" id="KW-0963">Cytoplasm</keyword>
<dbReference type="InterPro" id="IPR014746">
    <property type="entry name" value="Gln_synth/guanido_kin_cat_dom"/>
</dbReference>
<evidence type="ECO:0000256" key="2">
    <source>
        <dbReference type="ARBA" id="ARBA00009897"/>
    </source>
</evidence>
<dbReference type="InterPro" id="IPR036651">
    <property type="entry name" value="Gln_synt_N_sf"/>
</dbReference>
<comment type="cofactor">
    <cofactor evidence="16">
        <name>Mg(2+)</name>
        <dbReference type="ChEBI" id="CHEBI:18420"/>
    </cofactor>
    <text evidence="16">Binds 2 Mg(2+) ions per subunit.</text>
</comment>
<feature type="binding site" evidence="14">
    <location>
        <position position="318"/>
    </location>
    <ligand>
        <name>L-glutamate</name>
        <dbReference type="ChEBI" id="CHEBI:29985"/>
    </ligand>
</feature>
<dbReference type="FunFam" id="3.10.20.70:FF:000005">
    <property type="entry name" value="Glutamine synthetase"/>
    <property type="match status" value="1"/>
</dbReference>
<dbReference type="GO" id="GO:0016020">
    <property type="term" value="C:membrane"/>
    <property type="evidence" value="ECO:0007669"/>
    <property type="project" value="TreeGrafter"/>
</dbReference>
<dbReference type="SMART" id="SM01230">
    <property type="entry name" value="Gln-synt_C"/>
    <property type="match status" value="1"/>
</dbReference>
<dbReference type="AlphaFoldDB" id="A0AAU9CYL6"/>
<evidence type="ECO:0000256" key="7">
    <source>
        <dbReference type="ARBA" id="ARBA00022723"/>
    </source>
</evidence>
<dbReference type="InterPro" id="IPR004809">
    <property type="entry name" value="Gln_synth_I"/>
</dbReference>
<dbReference type="Pfam" id="PF03951">
    <property type="entry name" value="Gln-synt_N"/>
    <property type="match status" value="1"/>
</dbReference>
<feature type="binding site" evidence="16">
    <location>
        <position position="134"/>
    </location>
    <ligand>
        <name>Mg(2+)</name>
        <dbReference type="ChEBI" id="CHEBI:18420"/>
        <label>1</label>
    </ligand>
</feature>
<dbReference type="EC" id="6.3.1.2" evidence="3"/>
<dbReference type="InterPro" id="IPR008146">
    <property type="entry name" value="Gln_synth_cat_dom"/>
</dbReference>
<dbReference type="Pfam" id="PF00120">
    <property type="entry name" value="Gln-synt_C"/>
    <property type="match status" value="1"/>
</dbReference>
<feature type="binding site" evidence="14">
    <location>
        <begin position="242"/>
        <end position="243"/>
    </location>
    <ligand>
        <name>L-glutamate</name>
        <dbReference type="ChEBI" id="CHEBI:29985"/>
    </ligand>
</feature>
<feature type="binding site" evidence="14">
    <location>
        <position position="300"/>
    </location>
    <ligand>
        <name>L-glutamate</name>
        <dbReference type="ChEBI" id="CHEBI:29985"/>
    </ligand>
</feature>
<keyword evidence="6" id="KW-0436">Ligase</keyword>
<keyword evidence="10 16" id="KW-0460">Magnesium</keyword>
<evidence type="ECO:0000256" key="8">
    <source>
        <dbReference type="ARBA" id="ARBA00022741"/>
    </source>
</evidence>
<dbReference type="GO" id="GO:0004356">
    <property type="term" value="F:glutamine synthetase activity"/>
    <property type="evidence" value="ECO:0007669"/>
    <property type="project" value="UniProtKB-EC"/>
</dbReference>
<evidence type="ECO:0000256" key="16">
    <source>
        <dbReference type="PIRSR" id="PIRSR604809-3"/>
    </source>
</evidence>
<dbReference type="Gene3D" id="3.30.590.10">
    <property type="entry name" value="Glutamine synthetase/guanido kinase, catalytic domain"/>
    <property type="match status" value="1"/>
</dbReference>
<feature type="binding site" evidence="15">
    <location>
        <position position="318"/>
    </location>
    <ligand>
        <name>ATP</name>
        <dbReference type="ChEBI" id="CHEBI:30616"/>
    </ligand>
</feature>
<feature type="binding site" evidence="16">
    <location>
        <position position="198"/>
    </location>
    <ligand>
        <name>Mg(2+)</name>
        <dbReference type="ChEBI" id="CHEBI:18420"/>
        <label>1</label>
    </ligand>
</feature>
<feature type="modified residue" description="O-AMP-tyrosine" evidence="17">
    <location>
        <position position="375"/>
    </location>
</feature>
<evidence type="ECO:0000256" key="10">
    <source>
        <dbReference type="ARBA" id="ARBA00022842"/>
    </source>
</evidence>
<evidence type="ECO:0000256" key="17">
    <source>
        <dbReference type="PIRSR" id="PIRSR604809-50"/>
    </source>
</evidence>
<dbReference type="InterPro" id="IPR027303">
    <property type="entry name" value="Gln_synth_gly_rich_site"/>
</dbReference>
<comment type="subcellular location">
    <subcellularLocation>
        <location evidence="1">Cytoplasm</location>
    </subcellularLocation>
</comment>
<dbReference type="EMBL" id="AP026801">
    <property type="protein sequence ID" value="BDR56323.1"/>
    <property type="molecule type" value="Genomic_DNA"/>
</dbReference>
<dbReference type="RefSeq" id="WP_317698234.1">
    <property type="nucleotide sequence ID" value="NZ_AP026801.1"/>
</dbReference>
<feature type="binding site" evidence="15">
    <location>
        <position position="186"/>
    </location>
    <ligand>
        <name>ATP</name>
        <dbReference type="ChEBI" id="CHEBI:30616"/>
    </ligand>
</feature>
<name>A0AAU9CYL6_9LACO</name>
<dbReference type="NCBIfam" id="TIGR00653">
    <property type="entry name" value="GlnA"/>
    <property type="match status" value="1"/>
</dbReference>